<dbReference type="PROSITE" id="PS51320">
    <property type="entry name" value="TIFY"/>
    <property type="match status" value="1"/>
</dbReference>
<feature type="compositionally biased region" description="Polar residues" evidence="3">
    <location>
        <begin position="206"/>
        <end position="219"/>
    </location>
</feature>
<comment type="similarity">
    <text evidence="1 2">Belongs to the TIFY/JAZ family.</text>
</comment>
<name>A0A5A7UL09_CUCMM</name>
<dbReference type="InterPro" id="IPR010399">
    <property type="entry name" value="Tify_dom"/>
</dbReference>
<evidence type="ECO:0000256" key="3">
    <source>
        <dbReference type="SAM" id="MobiDB-lite"/>
    </source>
</evidence>
<evidence type="ECO:0000256" key="2">
    <source>
        <dbReference type="RuleBase" id="RU369065"/>
    </source>
</evidence>
<comment type="domain">
    <text evidence="2">The jas domain is required for interaction with COI1.</text>
</comment>
<evidence type="ECO:0000313" key="6">
    <source>
        <dbReference type="Proteomes" id="UP000321393"/>
    </source>
</evidence>
<reference evidence="5 6" key="1">
    <citation type="submission" date="2019-08" db="EMBL/GenBank/DDBJ databases">
        <title>Draft genome sequences of two oriental melons (Cucumis melo L. var makuwa).</title>
        <authorList>
            <person name="Kwon S.-Y."/>
        </authorList>
    </citation>
    <scope>NUCLEOTIDE SEQUENCE [LARGE SCALE GENOMIC DNA]</scope>
    <source>
        <strain evidence="6">cv. SW 3</strain>
        <tissue evidence="5">Leaf</tissue>
    </source>
</reference>
<dbReference type="GO" id="GO:2000022">
    <property type="term" value="P:regulation of jasmonic acid mediated signaling pathway"/>
    <property type="evidence" value="ECO:0007669"/>
    <property type="project" value="UniProtKB-UniRule"/>
</dbReference>
<dbReference type="GO" id="GO:0009611">
    <property type="term" value="P:response to wounding"/>
    <property type="evidence" value="ECO:0007669"/>
    <property type="project" value="UniProtKB-UniRule"/>
</dbReference>
<feature type="domain" description="Tify" evidence="4">
    <location>
        <begin position="88"/>
        <end position="123"/>
    </location>
</feature>
<dbReference type="Pfam" id="PF09425">
    <property type="entry name" value="Jas_motif"/>
    <property type="match status" value="1"/>
</dbReference>
<dbReference type="SMART" id="SM00979">
    <property type="entry name" value="TIFY"/>
    <property type="match status" value="1"/>
</dbReference>
<feature type="region of interest" description="Disordered" evidence="3">
    <location>
        <begin position="197"/>
        <end position="230"/>
    </location>
</feature>
<dbReference type="EMBL" id="SSTE01008412">
    <property type="protein sequence ID" value="KAA0055758.1"/>
    <property type="molecule type" value="Genomic_DNA"/>
</dbReference>
<comment type="caution">
    <text evidence="5">The sequence shown here is derived from an EMBL/GenBank/DDBJ whole genome shotgun (WGS) entry which is preliminary data.</text>
</comment>
<organism evidence="5 6">
    <name type="scientific">Cucumis melo var. makuwa</name>
    <name type="common">Oriental melon</name>
    <dbReference type="NCBI Taxonomy" id="1194695"/>
    <lineage>
        <taxon>Eukaryota</taxon>
        <taxon>Viridiplantae</taxon>
        <taxon>Streptophyta</taxon>
        <taxon>Embryophyta</taxon>
        <taxon>Tracheophyta</taxon>
        <taxon>Spermatophyta</taxon>
        <taxon>Magnoliopsida</taxon>
        <taxon>eudicotyledons</taxon>
        <taxon>Gunneridae</taxon>
        <taxon>Pentapetalae</taxon>
        <taxon>rosids</taxon>
        <taxon>fabids</taxon>
        <taxon>Cucurbitales</taxon>
        <taxon>Cucurbitaceae</taxon>
        <taxon>Benincaseae</taxon>
        <taxon>Cucumis</taxon>
    </lineage>
</organism>
<dbReference type="STRING" id="1194695.A0A5A7UL09"/>
<dbReference type="GO" id="GO:0031347">
    <property type="term" value="P:regulation of defense response"/>
    <property type="evidence" value="ECO:0007669"/>
    <property type="project" value="UniProtKB-UniRule"/>
</dbReference>
<evidence type="ECO:0000259" key="4">
    <source>
        <dbReference type="PROSITE" id="PS51320"/>
    </source>
</evidence>
<proteinExistence type="inferred from homology"/>
<dbReference type="InterPro" id="IPR018467">
    <property type="entry name" value="CCT_CS"/>
</dbReference>
<dbReference type="PANTHER" id="PTHR33077">
    <property type="entry name" value="PROTEIN TIFY 4A-RELATED-RELATED"/>
    <property type="match status" value="1"/>
</dbReference>
<evidence type="ECO:0000313" key="5">
    <source>
        <dbReference type="EMBL" id="KAA0055758.1"/>
    </source>
</evidence>
<evidence type="ECO:0000256" key="1">
    <source>
        <dbReference type="ARBA" id="ARBA00008614"/>
    </source>
</evidence>
<dbReference type="Pfam" id="PF06200">
    <property type="entry name" value="tify"/>
    <property type="match status" value="1"/>
</dbReference>
<protein>
    <recommendedName>
        <fullName evidence="2">Protein TIFY</fullName>
    </recommendedName>
    <alternativeName>
        <fullName evidence="2">Jasmonate ZIM domain-containing protein</fullName>
    </alternativeName>
</protein>
<sequence length="230" mass="24960">MSSSSGFSHISSQRSLSNSSENLPFLPLPPILLSPSHFNLGFSANLRPTKGNLTEKMADRKSLDLFPQEAGFGNSNDVDSRVYKSATAGPQTSQMTIFYAGQVFVFNNFPADRVGDVMFLASQESSRLNIPTAASVAARQPPILVGTPADSLSSTSPPELEIFHSNLISNDQIFPISAALPMARKASIQRFLEKRKDRLTPRAPYHNSSPMTSKNSGENSWLGLAVQSQN</sequence>
<dbReference type="AlphaFoldDB" id="A0A5A7UL09"/>
<dbReference type="Proteomes" id="UP000321393">
    <property type="component" value="Unassembled WGS sequence"/>
</dbReference>
<dbReference type="PANTHER" id="PTHR33077:SF140">
    <property type="entry name" value="PROTEIN TIFY 10B"/>
    <property type="match status" value="1"/>
</dbReference>
<accession>A0A5A7UL09</accession>
<dbReference type="OrthoDB" id="1937734at2759"/>
<keyword evidence="2" id="KW-1184">Jasmonic acid signaling pathway</keyword>
<comment type="subcellular location">
    <subcellularLocation>
        <location evidence="2">Nucleus</location>
    </subcellularLocation>
</comment>
<gene>
    <name evidence="5" type="ORF">E6C27_scaffold181G001440</name>
</gene>
<comment type="function">
    <text evidence="2">Repressor of jasmonate responses.</text>
</comment>
<dbReference type="GO" id="GO:0005634">
    <property type="term" value="C:nucleus"/>
    <property type="evidence" value="ECO:0007669"/>
    <property type="project" value="UniProtKB-SubCell"/>
</dbReference>
<dbReference type="InterPro" id="IPR040390">
    <property type="entry name" value="TIFY/JAZ"/>
</dbReference>
<keyword evidence="2" id="KW-0539">Nucleus</keyword>